<dbReference type="InterPro" id="IPR051696">
    <property type="entry name" value="DENN_Domain_GEFs"/>
</dbReference>
<dbReference type="GO" id="GO:0032483">
    <property type="term" value="P:regulation of Rab protein signal transduction"/>
    <property type="evidence" value="ECO:0007669"/>
    <property type="project" value="TreeGrafter"/>
</dbReference>
<feature type="repeat" description="PPR" evidence="1">
    <location>
        <begin position="270"/>
        <end position="304"/>
    </location>
</feature>
<dbReference type="InterPro" id="IPR018247">
    <property type="entry name" value="EF_Hand_1_Ca_BS"/>
</dbReference>
<dbReference type="PROSITE" id="PS51375">
    <property type="entry name" value="PPR"/>
    <property type="match status" value="1"/>
</dbReference>
<dbReference type="PROSITE" id="PS50211">
    <property type="entry name" value="DENN"/>
    <property type="match status" value="1"/>
</dbReference>
<dbReference type="PROSITE" id="PS00018">
    <property type="entry name" value="EF_HAND_1"/>
    <property type="match status" value="1"/>
</dbReference>
<dbReference type="Proteomes" id="UP000271889">
    <property type="component" value="Unassembled WGS sequence"/>
</dbReference>
<dbReference type="GO" id="GO:0031410">
    <property type="term" value="C:cytoplasmic vesicle"/>
    <property type="evidence" value="ECO:0007669"/>
    <property type="project" value="TreeGrafter"/>
</dbReference>
<dbReference type="InterPro" id="IPR037516">
    <property type="entry name" value="Tripartite_DENN"/>
</dbReference>
<dbReference type="PANTHER" id="PTHR12296">
    <property type="entry name" value="DENN DOMAIN-CONTAINING PROTEIN 4"/>
    <property type="match status" value="1"/>
</dbReference>
<gene>
    <name evidence="3" type="ORF">CGOC_LOCUS1050</name>
</gene>
<keyword evidence="4" id="KW-1185">Reference proteome</keyword>
<dbReference type="GO" id="GO:0005085">
    <property type="term" value="F:guanyl-nucleotide exchange factor activity"/>
    <property type="evidence" value="ECO:0007669"/>
    <property type="project" value="UniProtKB-ARBA"/>
</dbReference>
<evidence type="ECO:0000313" key="4">
    <source>
        <dbReference type="Proteomes" id="UP000271889"/>
    </source>
</evidence>
<protein>
    <recommendedName>
        <fullName evidence="2">UDENN domain-containing protein</fullName>
    </recommendedName>
</protein>
<dbReference type="Pfam" id="PF03455">
    <property type="entry name" value="dDENN"/>
    <property type="match status" value="1"/>
</dbReference>
<evidence type="ECO:0000259" key="2">
    <source>
        <dbReference type="PROSITE" id="PS50211"/>
    </source>
</evidence>
<evidence type="ECO:0000313" key="3">
    <source>
        <dbReference type="EMBL" id="VDK47516.1"/>
    </source>
</evidence>
<evidence type="ECO:0000256" key="1">
    <source>
        <dbReference type="PROSITE-ProRule" id="PRU00708"/>
    </source>
</evidence>
<accession>A0A3P6Q7F9</accession>
<dbReference type="AlphaFoldDB" id="A0A3P6Q7F9"/>
<dbReference type="PANTHER" id="PTHR12296:SF30">
    <property type="entry name" value="DENN DOMAIN-CONTAINING PROTEIN CRAG"/>
    <property type="match status" value="1"/>
</dbReference>
<sequence length="337" mass="38615">MVIQKKRKELEMAIHEAFLRFMANLMRGYQSFLKPIKSAPSCVNATDTGNLFDLDGFLKSRDKSGVEFFKRFCATQSFIRFIEERSFVSDKNTYNAFFDDCIAKVDSSETGDVSLLELDGSAHLNNTSVGLDFFLQVFIAPPEPIVDPKTGLEREFKYDRFPRKLDPALFQLDHLSMNRADQQAVPLQYEYNRCAAVRTKPEVRSSMLAATNSVRTNPLHWPKTLLFYAYSLWFMQLPSLVTIAPNKKKILLLAFHILDRMEHTEVFPLDQVCYRILIELCGECGEPSLAVKVLQAMHRAGVEQNAVTYGIYHRAVLDAKWPTPARQRAIEAWAQLR</sequence>
<dbReference type="Gene3D" id="1.25.40.10">
    <property type="entry name" value="Tetratricopeptide repeat domain"/>
    <property type="match status" value="1"/>
</dbReference>
<dbReference type="OrthoDB" id="5815045at2759"/>
<dbReference type="NCBIfam" id="TIGR00756">
    <property type="entry name" value="PPR"/>
    <property type="match status" value="1"/>
</dbReference>
<name>A0A3P6Q7F9_CYLGO</name>
<dbReference type="InterPro" id="IPR002885">
    <property type="entry name" value="PPR_rpt"/>
</dbReference>
<dbReference type="InterPro" id="IPR005112">
    <property type="entry name" value="dDENN_dom"/>
</dbReference>
<reference evidence="3 4" key="1">
    <citation type="submission" date="2018-11" db="EMBL/GenBank/DDBJ databases">
        <authorList>
            <consortium name="Pathogen Informatics"/>
        </authorList>
    </citation>
    <scope>NUCLEOTIDE SEQUENCE [LARGE SCALE GENOMIC DNA]</scope>
</reference>
<dbReference type="InterPro" id="IPR011990">
    <property type="entry name" value="TPR-like_helical_dom_sf"/>
</dbReference>
<dbReference type="EMBL" id="UYRV01001798">
    <property type="protein sequence ID" value="VDK47516.1"/>
    <property type="molecule type" value="Genomic_DNA"/>
</dbReference>
<feature type="domain" description="UDENN" evidence="2">
    <location>
        <begin position="1"/>
        <end position="92"/>
    </location>
</feature>
<organism evidence="3 4">
    <name type="scientific">Cylicostephanus goldi</name>
    <name type="common">Nematode worm</name>
    <dbReference type="NCBI Taxonomy" id="71465"/>
    <lineage>
        <taxon>Eukaryota</taxon>
        <taxon>Metazoa</taxon>
        <taxon>Ecdysozoa</taxon>
        <taxon>Nematoda</taxon>
        <taxon>Chromadorea</taxon>
        <taxon>Rhabditida</taxon>
        <taxon>Rhabditina</taxon>
        <taxon>Rhabditomorpha</taxon>
        <taxon>Strongyloidea</taxon>
        <taxon>Strongylidae</taxon>
        <taxon>Cylicostephanus</taxon>
    </lineage>
</organism>
<dbReference type="SMART" id="SM00801">
    <property type="entry name" value="dDENN"/>
    <property type="match status" value="1"/>
</dbReference>
<proteinExistence type="predicted"/>